<dbReference type="Gene3D" id="1.10.510.10">
    <property type="entry name" value="Transferase(Phosphotransferase) domain 1"/>
    <property type="match status" value="1"/>
</dbReference>
<dbReference type="SUPFAM" id="SSF56112">
    <property type="entry name" value="Protein kinase-like (PK-like)"/>
    <property type="match status" value="1"/>
</dbReference>
<dbReference type="PROSITE" id="PS00108">
    <property type="entry name" value="PROTEIN_KINASE_ST"/>
    <property type="match status" value="1"/>
</dbReference>
<evidence type="ECO:0000256" key="5">
    <source>
        <dbReference type="PROSITE-ProRule" id="PRU10141"/>
    </source>
</evidence>
<protein>
    <recommendedName>
        <fullName evidence="4">Casein kinase I</fullName>
        <ecNumber evidence="1">2.7.11.1</ecNumber>
    </recommendedName>
</protein>
<evidence type="ECO:0000256" key="4">
    <source>
        <dbReference type="ARBA" id="ARBA00023860"/>
    </source>
</evidence>
<feature type="region of interest" description="Disordered" evidence="6">
    <location>
        <begin position="561"/>
        <end position="596"/>
    </location>
</feature>
<dbReference type="CDD" id="cd14016">
    <property type="entry name" value="STKc_CK1"/>
    <property type="match status" value="1"/>
</dbReference>
<dbReference type="InterPro" id="IPR017441">
    <property type="entry name" value="Protein_kinase_ATP_BS"/>
</dbReference>
<evidence type="ECO:0000259" key="7">
    <source>
        <dbReference type="PROSITE" id="PS50011"/>
    </source>
</evidence>
<dbReference type="EC" id="2.7.11.1" evidence="1"/>
<keyword evidence="2 5" id="KW-0547">Nucleotide-binding</keyword>
<feature type="region of interest" description="Disordered" evidence="6">
    <location>
        <begin position="610"/>
        <end position="671"/>
    </location>
</feature>
<feature type="compositionally biased region" description="Low complexity" evidence="6">
    <location>
        <begin position="613"/>
        <end position="660"/>
    </location>
</feature>
<accession>A0A7S0SYL9</accession>
<evidence type="ECO:0000256" key="6">
    <source>
        <dbReference type="SAM" id="MobiDB-lite"/>
    </source>
</evidence>
<evidence type="ECO:0000256" key="1">
    <source>
        <dbReference type="ARBA" id="ARBA00012513"/>
    </source>
</evidence>
<dbReference type="InterPro" id="IPR008271">
    <property type="entry name" value="Ser/Thr_kinase_AS"/>
</dbReference>
<name>A0A7S0SYL9_9STRA</name>
<keyword evidence="3 5" id="KW-0067">ATP-binding</keyword>
<evidence type="ECO:0000313" key="8">
    <source>
        <dbReference type="EMBL" id="CAD8717059.1"/>
    </source>
</evidence>
<dbReference type="AlphaFoldDB" id="A0A7S0SYL9"/>
<feature type="domain" description="Protein kinase" evidence="7">
    <location>
        <begin position="10"/>
        <end position="277"/>
    </location>
</feature>
<organism evidence="8">
    <name type="scientific">Chromulina nebulosa</name>
    <dbReference type="NCBI Taxonomy" id="96789"/>
    <lineage>
        <taxon>Eukaryota</taxon>
        <taxon>Sar</taxon>
        <taxon>Stramenopiles</taxon>
        <taxon>Ochrophyta</taxon>
        <taxon>Chrysophyceae</taxon>
        <taxon>Chromulinales</taxon>
        <taxon>Chromulinaceae</taxon>
        <taxon>Chromulina</taxon>
    </lineage>
</organism>
<dbReference type="PANTHER" id="PTHR11909">
    <property type="entry name" value="CASEIN KINASE-RELATED"/>
    <property type="match status" value="1"/>
</dbReference>
<dbReference type="SMART" id="SM00220">
    <property type="entry name" value="S_TKc"/>
    <property type="match status" value="1"/>
</dbReference>
<dbReference type="FunFam" id="1.10.510.10:FF:001244">
    <property type="entry name" value="Putative casein kinase I"/>
    <property type="match status" value="1"/>
</dbReference>
<dbReference type="InterPro" id="IPR011009">
    <property type="entry name" value="Kinase-like_dom_sf"/>
</dbReference>
<evidence type="ECO:0000256" key="2">
    <source>
        <dbReference type="ARBA" id="ARBA00022741"/>
    </source>
</evidence>
<dbReference type="InterPro" id="IPR000719">
    <property type="entry name" value="Prot_kinase_dom"/>
</dbReference>
<dbReference type="GO" id="GO:0004674">
    <property type="term" value="F:protein serine/threonine kinase activity"/>
    <property type="evidence" value="ECO:0007669"/>
    <property type="project" value="UniProtKB-EC"/>
</dbReference>
<dbReference type="PROSITE" id="PS50011">
    <property type="entry name" value="PROTEIN_KINASE_DOM"/>
    <property type="match status" value="1"/>
</dbReference>
<sequence>MNTTLINNKYRITRRIGGGSFGEIYMGIGPNGEKVAIKFERQNTRCPQLRHEYKVYRELANSVGFCSVYHFGSQDNYNVMVMDLLGPSLEDLFTRCNRKFSLKTVLLLADQMLERIDSLHSRHLIHRDIKPANFTIGINEQSSFVYCVDFGLSKRYRHPKSLQHIPHRDGRSLTGTPRYASINNHLGIEQSRRDDLESIGYILVYFLKGSLPWQGLKAKNPQKKYRLILEKKQSISIAQLCQGCPSQFAEFLAYSRSLKFDAKPDLPYLRKLFRDLYHAQGLANTGKTWDWEDLDMDYPTSNGSEGGQPGLMSSGLPGMISNNNTGNQPILRPNTAAAIIDNNMMGDLLDDPYDEVVNVNTATNNNRPSTSNDLSKKPPNPTSWLFGTNANRTQTNNFAPTTESNTFRSATYTNTNQSNFIDLTGSDANTPTNNATGRRPHTAHGSRLQGSQPNSTERLEEDEENEDHVVAGARAMMRYRRTREIQPQLQQTTVPTNLSTNFPNANNRSWTASNTDNKFGSNIGTKTAGGLATNQQNTAVINATRKTPVASSILPTNTTSGWITSTAPNGAIDTRPKSAATGTQNNTNSMNNTPSNQLASMTYGFKSRFLSGNTNTNPPVNQTTSNTTSNNLPTNLPNSSMNTFVNKTTASNVNTNTTNTRSSGKLFGYSR</sequence>
<dbReference type="GO" id="GO:0005524">
    <property type="term" value="F:ATP binding"/>
    <property type="evidence" value="ECO:0007669"/>
    <property type="project" value="UniProtKB-UniRule"/>
</dbReference>
<feature type="region of interest" description="Disordered" evidence="6">
    <location>
        <begin position="495"/>
        <end position="518"/>
    </location>
</feature>
<dbReference type="Pfam" id="PF00069">
    <property type="entry name" value="Pkinase"/>
    <property type="match status" value="1"/>
</dbReference>
<proteinExistence type="predicted"/>
<feature type="compositionally biased region" description="Low complexity" evidence="6">
    <location>
        <begin position="581"/>
        <end position="596"/>
    </location>
</feature>
<evidence type="ECO:0000256" key="3">
    <source>
        <dbReference type="ARBA" id="ARBA00022840"/>
    </source>
</evidence>
<feature type="compositionally biased region" description="Polar residues" evidence="6">
    <location>
        <begin position="382"/>
        <end position="436"/>
    </location>
</feature>
<feature type="binding site" evidence="5">
    <location>
        <position position="38"/>
    </location>
    <ligand>
        <name>ATP</name>
        <dbReference type="ChEBI" id="CHEBI:30616"/>
    </ligand>
</feature>
<dbReference type="EMBL" id="HBFD01003286">
    <property type="protein sequence ID" value="CAD8717059.1"/>
    <property type="molecule type" value="Transcribed_RNA"/>
</dbReference>
<feature type="region of interest" description="Disordered" evidence="6">
    <location>
        <begin position="359"/>
        <end position="467"/>
    </location>
</feature>
<dbReference type="PROSITE" id="PS00107">
    <property type="entry name" value="PROTEIN_KINASE_ATP"/>
    <property type="match status" value="1"/>
</dbReference>
<gene>
    <name evidence="8" type="ORF">CNEB1095_LOCUS2160</name>
</gene>
<reference evidence="8" key="1">
    <citation type="submission" date="2021-01" db="EMBL/GenBank/DDBJ databases">
        <authorList>
            <person name="Corre E."/>
            <person name="Pelletier E."/>
            <person name="Niang G."/>
            <person name="Scheremetjew M."/>
            <person name="Finn R."/>
            <person name="Kale V."/>
            <person name="Holt S."/>
            <person name="Cochrane G."/>
            <person name="Meng A."/>
            <person name="Brown T."/>
            <person name="Cohen L."/>
        </authorList>
    </citation>
    <scope>NUCLEOTIDE SEQUENCE</scope>
    <source>
        <strain evidence="8">UTEXLB2642</strain>
    </source>
</reference>
<dbReference type="InterPro" id="IPR050235">
    <property type="entry name" value="CK1_Ser-Thr_kinase"/>
</dbReference>